<dbReference type="InterPro" id="IPR015421">
    <property type="entry name" value="PyrdxlP-dep_Trfase_major"/>
</dbReference>
<sequence>MIPIFTPYFKGNEARYLNDCIESGWISSQGGFVNKFQQDFAAFNKQKYGVATSNCTTALHLALAAIKVGPGDEIICSALTFIAPANMIHLTGAKLILVDSDEPSWNMDPEKLREKITEKTKAIIVVHSFGHAARMDEIMSLANEFGLYVIEDVAEAPGAYYKDQMLGSIGHMSCYSFFGNKIMTTGEGGMVLTGDEVLKDKLEVLRDHGMSKQRPYVHTDLGFNYRMTNMQAAIGIAQLEALPSILEKRMQQREEYQNLLSVPSLLGLRPCLDWCSPVHWLMTVTLQDETQRDRALEFLKNSGIDCRQMIYPVYHAHHFRDDFERKDFPITEKISLKSLHLPSSTDLTSEQIQMISETLLDWLKRDG</sequence>
<accession>A0A2A4T1C2</accession>
<feature type="modified residue" description="N6-(pyridoxal phosphate)lysine" evidence="2">
    <location>
        <position position="181"/>
    </location>
</feature>
<dbReference type="Proteomes" id="UP000218113">
    <property type="component" value="Unassembled WGS sequence"/>
</dbReference>
<feature type="active site" description="Proton acceptor" evidence="1">
    <location>
        <position position="181"/>
    </location>
</feature>
<dbReference type="GO" id="GO:0000271">
    <property type="term" value="P:polysaccharide biosynthetic process"/>
    <property type="evidence" value="ECO:0007669"/>
    <property type="project" value="TreeGrafter"/>
</dbReference>
<comment type="similarity">
    <text evidence="3">Belongs to the DegT/DnrJ/EryC1 family.</text>
</comment>
<keyword evidence="2 3" id="KW-0663">Pyridoxal phosphate</keyword>
<organism evidence="4 5">
    <name type="scientific">SAR324 cluster bacterium</name>
    <dbReference type="NCBI Taxonomy" id="2024889"/>
    <lineage>
        <taxon>Bacteria</taxon>
        <taxon>Deltaproteobacteria</taxon>
        <taxon>SAR324 cluster</taxon>
    </lineage>
</organism>
<dbReference type="PANTHER" id="PTHR30244">
    <property type="entry name" value="TRANSAMINASE"/>
    <property type="match status" value="1"/>
</dbReference>
<dbReference type="Gene3D" id="3.40.640.10">
    <property type="entry name" value="Type I PLP-dependent aspartate aminotransferase-like (Major domain)"/>
    <property type="match status" value="1"/>
</dbReference>
<name>A0A2A4T1C2_9DELT</name>
<evidence type="ECO:0000313" key="5">
    <source>
        <dbReference type="Proteomes" id="UP000218113"/>
    </source>
</evidence>
<dbReference type="PIRSF" id="PIRSF000390">
    <property type="entry name" value="PLP_StrS"/>
    <property type="match status" value="1"/>
</dbReference>
<dbReference type="GO" id="GO:0030170">
    <property type="term" value="F:pyridoxal phosphate binding"/>
    <property type="evidence" value="ECO:0007669"/>
    <property type="project" value="TreeGrafter"/>
</dbReference>
<evidence type="ECO:0000313" key="4">
    <source>
        <dbReference type="EMBL" id="PCI27373.1"/>
    </source>
</evidence>
<dbReference type="SUPFAM" id="SSF53383">
    <property type="entry name" value="PLP-dependent transferases"/>
    <property type="match status" value="1"/>
</dbReference>
<evidence type="ECO:0000256" key="1">
    <source>
        <dbReference type="PIRSR" id="PIRSR000390-1"/>
    </source>
</evidence>
<dbReference type="InterPro" id="IPR015424">
    <property type="entry name" value="PyrdxlP-dep_Trfase"/>
</dbReference>
<dbReference type="InterPro" id="IPR015422">
    <property type="entry name" value="PyrdxlP-dep_Trfase_small"/>
</dbReference>
<dbReference type="GO" id="GO:0008483">
    <property type="term" value="F:transaminase activity"/>
    <property type="evidence" value="ECO:0007669"/>
    <property type="project" value="UniProtKB-KW"/>
</dbReference>
<dbReference type="PANTHER" id="PTHR30244:SF34">
    <property type="entry name" value="DTDP-4-AMINO-4,6-DIDEOXYGALACTOSE TRANSAMINASE"/>
    <property type="match status" value="1"/>
</dbReference>
<reference evidence="5" key="1">
    <citation type="submission" date="2017-08" db="EMBL/GenBank/DDBJ databases">
        <title>A dynamic microbial community with high functional redundancy inhabits the cold, oxic subseafloor aquifer.</title>
        <authorList>
            <person name="Tully B.J."/>
            <person name="Wheat C.G."/>
            <person name="Glazer B.T."/>
            <person name="Huber J.A."/>
        </authorList>
    </citation>
    <scope>NUCLEOTIDE SEQUENCE [LARGE SCALE GENOMIC DNA]</scope>
</reference>
<keyword evidence="4" id="KW-0808">Transferase</keyword>
<dbReference type="InterPro" id="IPR000653">
    <property type="entry name" value="DegT/StrS_aminotransferase"/>
</dbReference>
<comment type="caution">
    <text evidence="4">The sequence shown here is derived from an EMBL/GenBank/DDBJ whole genome shotgun (WGS) entry which is preliminary data.</text>
</comment>
<dbReference type="AlphaFoldDB" id="A0A2A4T1C2"/>
<gene>
    <name evidence="4" type="ORF">COB67_08645</name>
</gene>
<dbReference type="EMBL" id="NVSR01000062">
    <property type="protein sequence ID" value="PCI27373.1"/>
    <property type="molecule type" value="Genomic_DNA"/>
</dbReference>
<dbReference type="Pfam" id="PF01041">
    <property type="entry name" value="DegT_DnrJ_EryC1"/>
    <property type="match status" value="1"/>
</dbReference>
<dbReference type="Gene3D" id="3.90.1150.10">
    <property type="entry name" value="Aspartate Aminotransferase, domain 1"/>
    <property type="match status" value="1"/>
</dbReference>
<evidence type="ECO:0000256" key="2">
    <source>
        <dbReference type="PIRSR" id="PIRSR000390-2"/>
    </source>
</evidence>
<evidence type="ECO:0000256" key="3">
    <source>
        <dbReference type="RuleBase" id="RU004508"/>
    </source>
</evidence>
<dbReference type="CDD" id="cd00616">
    <property type="entry name" value="AHBA_syn"/>
    <property type="match status" value="1"/>
</dbReference>
<protein>
    <submittedName>
        <fullName evidence="4">Aminotransferase DegT</fullName>
    </submittedName>
</protein>
<keyword evidence="4" id="KW-0032">Aminotransferase</keyword>
<proteinExistence type="inferred from homology"/>